<reference evidence="1" key="1">
    <citation type="submission" date="2016-04" db="EMBL/GenBank/DDBJ databases">
        <authorList>
            <person name="Evans L.H."/>
            <person name="Alamgir A."/>
            <person name="Owens N."/>
            <person name="Weber N.D."/>
            <person name="Virtaneva K."/>
            <person name="Barbian K."/>
            <person name="Babar A."/>
            <person name="Rosenke K."/>
        </authorList>
    </citation>
    <scope>NUCLEOTIDE SEQUENCE</scope>
    <source>
        <strain evidence="1">Nono1</strain>
    </source>
</reference>
<dbReference type="EMBL" id="LT559118">
    <property type="protein sequence ID" value="SBO92315.1"/>
    <property type="molecule type" value="Genomic_DNA"/>
</dbReference>
<proteinExistence type="predicted"/>
<evidence type="ECO:0000313" key="1">
    <source>
        <dbReference type="EMBL" id="SBO92315.1"/>
    </source>
</evidence>
<accession>A0A1M4E0H2</accession>
<name>A0A1M4E0H2_9ACTN</name>
<protein>
    <submittedName>
        <fullName evidence="1">Uncharacterized protein</fullName>
    </submittedName>
</protein>
<gene>
    <name evidence="1" type="ORF">BN4615_P1829</name>
</gene>
<sequence length="56" mass="6302">MQRGGGRCGIRRAHAGERQYGQAARACYQGLDPHAERLPSGSYRRLDHWPTVHARS</sequence>
<organism evidence="1">
    <name type="scientific">Nonomuraea gerenzanensis</name>
    <dbReference type="NCBI Taxonomy" id="93944"/>
    <lineage>
        <taxon>Bacteria</taxon>
        <taxon>Bacillati</taxon>
        <taxon>Actinomycetota</taxon>
        <taxon>Actinomycetes</taxon>
        <taxon>Streptosporangiales</taxon>
        <taxon>Streptosporangiaceae</taxon>
        <taxon>Nonomuraea</taxon>
    </lineage>
</organism>
<dbReference type="AlphaFoldDB" id="A0A1M4E0H2"/>